<dbReference type="InterPro" id="IPR000743">
    <property type="entry name" value="Glyco_hydro_28"/>
</dbReference>
<keyword evidence="4 13" id="KW-0732">Signal</keyword>
<evidence type="ECO:0000256" key="7">
    <source>
        <dbReference type="ARBA" id="ARBA00023180"/>
    </source>
</evidence>
<dbReference type="PANTHER" id="PTHR31736">
    <property type="match status" value="1"/>
</dbReference>
<dbReference type="Gene3D" id="2.160.20.10">
    <property type="entry name" value="Single-stranded right-handed beta-helix, Pectin lyase-like"/>
    <property type="match status" value="1"/>
</dbReference>
<feature type="signal peptide" evidence="13">
    <location>
        <begin position="1"/>
        <end position="19"/>
    </location>
</feature>
<evidence type="ECO:0000256" key="2">
    <source>
        <dbReference type="ARBA" id="ARBA00008834"/>
    </source>
</evidence>
<protein>
    <recommendedName>
        <fullName evidence="14">Rhamnogalacturonase A/B/Epimerase-like pectate lyase domain-containing protein</fullName>
    </recommendedName>
</protein>
<keyword evidence="8" id="KW-0119">Carbohydrate metabolism</keyword>
<name>A0ABR4DQK9_9PEZI</name>
<evidence type="ECO:0000256" key="11">
    <source>
        <dbReference type="ARBA" id="ARBA00023326"/>
    </source>
</evidence>
<keyword evidence="7" id="KW-0325">Glycoprotein</keyword>
<evidence type="ECO:0000256" key="4">
    <source>
        <dbReference type="ARBA" id="ARBA00022729"/>
    </source>
</evidence>
<comment type="subcellular location">
    <subcellularLocation>
        <location evidence="1">Secreted</location>
    </subcellularLocation>
</comment>
<evidence type="ECO:0000313" key="16">
    <source>
        <dbReference type="Proteomes" id="UP001600888"/>
    </source>
</evidence>
<reference evidence="15 16" key="1">
    <citation type="submission" date="2024-03" db="EMBL/GenBank/DDBJ databases">
        <title>A high-quality draft genome sequence of Diaporthe vaccinii, a causative agent of upright dieback and viscid rot disease in cranberry plants.</title>
        <authorList>
            <person name="Sarrasin M."/>
            <person name="Lang B.F."/>
            <person name="Burger G."/>
        </authorList>
    </citation>
    <scope>NUCLEOTIDE SEQUENCE [LARGE SCALE GENOMIC DNA]</scope>
    <source>
        <strain evidence="15 16">IS7</strain>
    </source>
</reference>
<dbReference type="PROSITE" id="PS51257">
    <property type="entry name" value="PROKAR_LIPOPROTEIN"/>
    <property type="match status" value="1"/>
</dbReference>
<evidence type="ECO:0000256" key="10">
    <source>
        <dbReference type="ARBA" id="ARBA00023316"/>
    </source>
</evidence>
<dbReference type="EMBL" id="JBAWTH010000221">
    <property type="protein sequence ID" value="KAL2272677.1"/>
    <property type="molecule type" value="Genomic_DNA"/>
</dbReference>
<keyword evidence="16" id="KW-1185">Reference proteome</keyword>
<evidence type="ECO:0000256" key="9">
    <source>
        <dbReference type="ARBA" id="ARBA00023295"/>
    </source>
</evidence>
<organism evidence="15 16">
    <name type="scientific">Diaporthe vaccinii</name>
    <dbReference type="NCBI Taxonomy" id="105482"/>
    <lineage>
        <taxon>Eukaryota</taxon>
        <taxon>Fungi</taxon>
        <taxon>Dikarya</taxon>
        <taxon>Ascomycota</taxon>
        <taxon>Pezizomycotina</taxon>
        <taxon>Sordariomycetes</taxon>
        <taxon>Sordariomycetidae</taxon>
        <taxon>Diaporthales</taxon>
        <taxon>Diaporthaceae</taxon>
        <taxon>Diaporthe</taxon>
        <taxon>Diaporthe eres species complex</taxon>
    </lineage>
</organism>
<dbReference type="SUPFAM" id="SSF51126">
    <property type="entry name" value="Pectin lyase-like"/>
    <property type="match status" value="1"/>
</dbReference>
<keyword evidence="10" id="KW-0961">Cell wall biogenesis/degradation</keyword>
<dbReference type="Proteomes" id="UP001600888">
    <property type="component" value="Unassembled WGS sequence"/>
</dbReference>
<comment type="similarity">
    <text evidence="2 12">Belongs to the glycosyl hydrolase 28 family.</text>
</comment>
<comment type="caution">
    <text evidence="15">The sequence shown here is derived from an EMBL/GenBank/DDBJ whole genome shotgun (WGS) entry which is preliminary data.</text>
</comment>
<evidence type="ECO:0000256" key="12">
    <source>
        <dbReference type="RuleBase" id="RU361169"/>
    </source>
</evidence>
<keyword evidence="11" id="KW-0624">Polysaccharide degradation</keyword>
<keyword evidence="3" id="KW-0964">Secreted</keyword>
<feature type="domain" description="Rhamnogalacturonase A/B/Epimerase-like pectate lyase" evidence="14">
    <location>
        <begin position="40"/>
        <end position="88"/>
    </location>
</feature>
<dbReference type="InterPro" id="IPR024535">
    <property type="entry name" value="RHGA/B-epi-like_pectate_lyase"/>
</dbReference>
<evidence type="ECO:0000256" key="3">
    <source>
        <dbReference type="ARBA" id="ARBA00022525"/>
    </source>
</evidence>
<keyword evidence="5 12" id="KW-0378">Hydrolase</keyword>
<dbReference type="InterPro" id="IPR012334">
    <property type="entry name" value="Pectin_lyas_fold"/>
</dbReference>
<dbReference type="Pfam" id="PF00295">
    <property type="entry name" value="Glyco_hydro_28"/>
    <property type="match status" value="1"/>
</dbReference>
<gene>
    <name evidence="15" type="ORF">FJTKL_06233</name>
</gene>
<dbReference type="Pfam" id="PF12708">
    <property type="entry name" value="Pect-lyase_RHGA_epim"/>
    <property type="match status" value="1"/>
</dbReference>
<evidence type="ECO:0000256" key="1">
    <source>
        <dbReference type="ARBA" id="ARBA00004613"/>
    </source>
</evidence>
<dbReference type="InterPro" id="IPR011050">
    <property type="entry name" value="Pectin_lyase_fold/virulence"/>
</dbReference>
<keyword evidence="9 12" id="KW-0326">Glycosidase</keyword>
<evidence type="ECO:0000256" key="5">
    <source>
        <dbReference type="ARBA" id="ARBA00022801"/>
    </source>
</evidence>
<evidence type="ECO:0000259" key="14">
    <source>
        <dbReference type="Pfam" id="PF12708"/>
    </source>
</evidence>
<evidence type="ECO:0000256" key="8">
    <source>
        <dbReference type="ARBA" id="ARBA00023277"/>
    </source>
</evidence>
<accession>A0ABR4DQK9</accession>
<keyword evidence="6" id="KW-1015">Disulfide bond</keyword>
<evidence type="ECO:0000313" key="15">
    <source>
        <dbReference type="EMBL" id="KAL2272677.1"/>
    </source>
</evidence>
<feature type="chain" id="PRO_5045048349" description="Rhamnogalacturonase A/B/Epimerase-like pectate lyase domain-containing protein" evidence="13">
    <location>
        <begin position="20"/>
        <end position="444"/>
    </location>
</feature>
<sequence>MMLRSIIAGLVLLSCLAQGQLSGKVGPTTTFAAKAAKKVCNVLDYGAKADGTTDLGPALTNAWDDCRNGGLVYIPPGTFAMSTWASLKSGQGAALQLDGIIQRTGTAGGNMISFQSCDDLEIFSGNSKGAIQGFGYQFISQGNYGPRFMRLTDVTNFSMHGFALVDSASYYLVFDSSSNGEIYNLILRGISIGETDGIDIWGNNIWVHDVEITNGDECVTIKSPAKNILVEDVHCNISGGCAIGSLGLGTQISTVQYRNIYLNQADGAYLKTNGGNGTVDSIIWENIIDNGGAYVLAVNEAWGKDNGGAGVQLSNLTFRNWHGYNSDSKRPTIRLQCDDSVPCRDITVDNVNLWTSDGSSEVTWVCQSAYGNGACLRKSGTASYAASYTTIKTAPAYAASTMPNDLKSAFPSTTAFTVPPVPTTFYPGKKPASTLLSLTGPGGS</sequence>
<dbReference type="PANTHER" id="PTHR31736:SF19">
    <property type="entry name" value="PECTIN LYASE SUPERFAMILY PROTEIN-RELATED"/>
    <property type="match status" value="1"/>
</dbReference>
<proteinExistence type="inferred from homology"/>
<evidence type="ECO:0000256" key="6">
    <source>
        <dbReference type="ARBA" id="ARBA00023157"/>
    </source>
</evidence>
<evidence type="ECO:0000256" key="13">
    <source>
        <dbReference type="SAM" id="SignalP"/>
    </source>
</evidence>